<feature type="compositionally biased region" description="Basic residues" evidence="12">
    <location>
        <begin position="1"/>
        <end position="11"/>
    </location>
</feature>
<feature type="region of interest" description="Disordered" evidence="12">
    <location>
        <begin position="1"/>
        <end position="52"/>
    </location>
</feature>
<feature type="domain" description="C2H2-type" evidence="13">
    <location>
        <begin position="559"/>
        <end position="586"/>
    </location>
</feature>
<feature type="domain" description="C2H2-type" evidence="13">
    <location>
        <begin position="403"/>
        <end position="431"/>
    </location>
</feature>
<dbReference type="AlphaFoldDB" id="A0A914W6X8"/>
<dbReference type="Proteomes" id="UP000887566">
    <property type="component" value="Unplaced"/>
</dbReference>
<keyword evidence="8" id="KW-0238">DNA-binding</keyword>
<feature type="domain" description="C2H2-type" evidence="13">
    <location>
        <begin position="746"/>
        <end position="773"/>
    </location>
</feature>
<feature type="compositionally biased region" description="Low complexity" evidence="12">
    <location>
        <begin position="822"/>
        <end position="838"/>
    </location>
</feature>
<reference evidence="15" key="1">
    <citation type="submission" date="2022-11" db="UniProtKB">
        <authorList>
            <consortium name="WormBaseParasite"/>
        </authorList>
    </citation>
    <scope>IDENTIFICATION</scope>
</reference>
<evidence type="ECO:0000256" key="2">
    <source>
        <dbReference type="ARBA" id="ARBA00006991"/>
    </source>
</evidence>
<evidence type="ECO:0000256" key="1">
    <source>
        <dbReference type="ARBA" id="ARBA00004123"/>
    </source>
</evidence>
<keyword evidence="6" id="KW-0862">Zinc</keyword>
<comment type="similarity">
    <text evidence="2">Belongs to the krueppel C2H2-type zinc-finger protein family.</text>
</comment>
<accession>A0A914W6X8</accession>
<keyword evidence="14" id="KW-1185">Reference proteome</keyword>
<feature type="compositionally biased region" description="Polar residues" evidence="12">
    <location>
        <begin position="688"/>
        <end position="700"/>
    </location>
</feature>
<evidence type="ECO:0000259" key="13">
    <source>
        <dbReference type="PROSITE" id="PS50157"/>
    </source>
</evidence>
<feature type="domain" description="C2H2-type" evidence="13">
    <location>
        <begin position="238"/>
        <end position="265"/>
    </location>
</feature>
<sequence>MSRRKQLKPKSLRSEHPFSSRLTVSRQGATDDDAQGCDSVHSERKLSVTTSKVEADDGLATAMEENAVTDDNLPPNENIISASPKSAMNCNGNLYDNLNGGVKSEQRKNSSSSSMAGATFSCELCDQTFKNVGSLQRHTLSIHSVQDIRSGLLPVGSDPVYRCNYCPRKFDAILSLHKHVSNTHHDAEKMERTRLSINAEDNLFMCAHCDIALNSLTAFANHMREHVKKTDEVDPPDIRCDFCPAAFNKQTDMDRHMMEHFLTKTTRFFCHACADKSFENSIQLRNHLTNDHSVPIYKCRLCQKMFDFKADVEMHMLNTHAEEKTQWRCEACQIVLDSLEKFAVHVQVEHNRRAPPTRCSSQSSTSSYVHKGEREGGGGGVGGGEYHLRSGRSSHSDTMQEAFRCPTCHQSFSVEFLFERHMQIEHGGIHSTVANQQHSWSLIPVPSTNAVYVKCNVCDRKCESVQDLAEHKLIHCKVVRATHCGVCLEPLNTIDLYYQHTRRHNHDSGPMNCIVCKQSLVDPIELDVHAKFHLNQAHKPEICGNSAGRSRELLEEKQYACIKCQQAFTTEQDIRAHVTTHLLQEGFQHHCLLCHQIFNSPARLQCHLIEHSFAGCSEFQCYLCGMVFSLSQPLQQHMFTHSLDDRPYDCSQCDQRFFFRAELQNHQFSHPPTLRSIDVKQVDELENVQSTASPAASQRSHSAEKNKCDSNKKSSADHRCSRCLKVFSSLSALQGHSHVHMNNRLHRCDKCGLGFTTPSKLITHKRRHSGEKPFMCRICDRNFSRKDNLKAHMRSHGASLESAQSRVAHDDEKPDQMDVNDSGSSVQSSSASQRNSTLSDDECSSDKI</sequence>
<keyword evidence="5 11" id="KW-0863">Zinc-finger</keyword>
<dbReference type="GO" id="GO:0008270">
    <property type="term" value="F:zinc ion binding"/>
    <property type="evidence" value="ECO:0007669"/>
    <property type="project" value="UniProtKB-KW"/>
</dbReference>
<keyword evidence="10" id="KW-0539">Nucleus</keyword>
<feature type="region of interest" description="Disordered" evidence="12">
    <location>
        <begin position="688"/>
        <end position="715"/>
    </location>
</feature>
<dbReference type="PANTHER" id="PTHR24379:SF121">
    <property type="entry name" value="C2H2-TYPE DOMAIN-CONTAINING PROTEIN"/>
    <property type="match status" value="1"/>
</dbReference>
<feature type="compositionally biased region" description="Basic and acidic residues" evidence="12">
    <location>
        <begin position="807"/>
        <end position="816"/>
    </location>
</feature>
<evidence type="ECO:0000256" key="5">
    <source>
        <dbReference type="ARBA" id="ARBA00022771"/>
    </source>
</evidence>
<protein>
    <submittedName>
        <fullName evidence="15">C2H2-type domain-containing protein</fullName>
    </submittedName>
</protein>
<feature type="domain" description="C2H2-type" evidence="13">
    <location>
        <begin position="648"/>
        <end position="670"/>
    </location>
</feature>
<keyword evidence="4" id="KW-0677">Repeat</keyword>
<keyword evidence="9" id="KW-0804">Transcription</keyword>
<evidence type="ECO:0000256" key="4">
    <source>
        <dbReference type="ARBA" id="ARBA00022737"/>
    </source>
</evidence>
<keyword evidence="7" id="KW-0805">Transcription regulation</keyword>
<feature type="domain" description="C2H2-type" evidence="13">
    <location>
        <begin position="297"/>
        <end position="325"/>
    </location>
</feature>
<dbReference type="WBParaSite" id="PSAMB.scaffold340size55875.g4872.t1">
    <property type="protein sequence ID" value="PSAMB.scaffold340size55875.g4872.t1"/>
    <property type="gene ID" value="PSAMB.scaffold340size55875.g4872"/>
</dbReference>
<dbReference type="GO" id="GO:0005634">
    <property type="term" value="C:nucleus"/>
    <property type="evidence" value="ECO:0007669"/>
    <property type="project" value="UniProtKB-SubCell"/>
</dbReference>
<feature type="region of interest" description="Disordered" evidence="12">
    <location>
        <begin position="792"/>
        <end position="848"/>
    </location>
</feature>
<feature type="domain" description="C2H2-type" evidence="13">
    <location>
        <begin position="774"/>
        <end position="801"/>
    </location>
</feature>
<dbReference type="SUPFAM" id="SSF57667">
    <property type="entry name" value="beta-beta-alpha zinc fingers"/>
    <property type="match status" value="6"/>
</dbReference>
<dbReference type="PROSITE" id="PS50157">
    <property type="entry name" value="ZINC_FINGER_C2H2_2"/>
    <property type="match status" value="11"/>
</dbReference>
<evidence type="ECO:0000256" key="12">
    <source>
        <dbReference type="SAM" id="MobiDB-lite"/>
    </source>
</evidence>
<name>A0A914W6X8_9BILA</name>
<keyword evidence="3" id="KW-0479">Metal-binding</keyword>
<feature type="domain" description="C2H2-type" evidence="13">
    <location>
        <begin position="619"/>
        <end position="646"/>
    </location>
</feature>
<evidence type="ECO:0000313" key="15">
    <source>
        <dbReference type="WBParaSite" id="PSAMB.scaffold340size55875.g4872.t1"/>
    </source>
</evidence>
<evidence type="ECO:0000313" key="14">
    <source>
        <dbReference type="Proteomes" id="UP000887566"/>
    </source>
</evidence>
<dbReference type="PROSITE" id="PS00028">
    <property type="entry name" value="ZINC_FINGER_C2H2_1"/>
    <property type="match status" value="15"/>
</dbReference>
<feature type="domain" description="C2H2-type" evidence="13">
    <location>
        <begin position="718"/>
        <end position="745"/>
    </location>
</feature>
<feature type="compositionally biased region" description="Acidic residues" evidence="12">
    <location>
        <begin position="839"/>
        <end position="848"/>
    </location>
</feature>
<organism evidence="14 15">
    <name type="scientific">Plectus sambesii</name>
    <dbReference type="NCBI Taxonomy" id="2011161"/>
    <lineage>
        <taxon>Eukaryota</taxon>
        <taxon>Metazoa</taxon>
        <taxon>Ecdysozoa</taxon>
        <taxon>Nematoda</taxon>
        <taxon>Chromadorea</taxon>
        <taxon>Plectida</taxon>
        <taxon>Plectina</taxon>
        <taxon>Plectoidea</taxon>
        <taxon>Plectidae</taxon>
        <taxon>Plectus</taxon>
    </lineage>
</organism>
<evidence type="ECO:0000256" key="7">
    <source>
        <dbReference type="ARBA" id="ARBA00023015"/>
    </source>
</evidence>
<comment type="subcellular location">
    <subcellularLocation>
        <location evidence="1">Nucleus</location>
    </subcellularLocation>
</comment>
<evidence type="ECO:0000256" key="9">
    <source>
        <dbReference type="ARBA" id="ARBA00023163"/>
    </source>
</evidence>
<feature type="region of interest" description="Disordered" evidence="12">
    <location>
        <begin position="353"/>
        <end position="386"/>
    </location>
</feature>
<evidence type="ECO:0000256" key="8">
    <source>
        <dbReference type="ARBA" id="ARBA00023125"/>
    </source>
</evidence>
<evidence type="ECO:0000256" key="10">
    <source>
        <dbReference type="ARBA" id="ARBA00023242"/>
    </source>
</evidence>
<evidence type="ECO:0000256" key="11">
    <source>
        <dbReference type="PROSITE-ProRule" id="PRU00042"/>
    </source>
</evidence>
<dbReference type="InterPro" id="IPR036236">
    <property type="entry name" value="Znf_C2H2_sf"/>
</dbReference>
<feature type="domain" description="C2H2-type" evidence="13">
    <location>
        <begin position="161"/>
        <end position="190"/>
    </location>
</feature>
<dbReference type="GO" id="GO:0003677">
    <property type="term" value="F:DNA binding"/>
    <property type="evidence" value="ECO:0007669"/>
    <property type="project" value="UniProtKB-KW"/>
</dbReference>
<feature type="compositionally biased region" description="Basic and acidic residues" evidence="12">
    <location>
        <begin position="701"/>
        <end position="715"/>
    </location>
</feature>
<evidence type="ECO:0000256" key="6">
    <source>
        <dbReference type="ARBA" id="ARBA00022833"/>
    </source>
</evidence>
<evidence type="ECO:0000256" key="3">
    <source>
        <dbReference type="ARBA" id="ARBA00022723"/>
    </source>
</evidence>
<dbReference type="InterPro" id="IPR013087">
    <property type="entry name" value="Znf_C2H2_type"/>
</dbReference>
<dbReference type="PANTHER" id="PTHR24379">
    <property type="entry name" value="KRAB AND ZINC FINGER DOMAIN-CONTAINING"/>
    <property type="match status" value="1"/>
</dbReference>
<dbReference type="FunFam" id="3.30.160.60:FF:001480">
    <property type="entry name" value="Si:cabz01071911.3"/>
    <property type="match status" value="1"/>
</dbReference>
<dbReference type="SMART" id="SM00355">
    <property type="entry name" value="ZnF_C2H2"/>
    <property type="match status" value="18"/>
</dbReference>
<feature type="domain" description="C2H2-type" evidence="13">
    <location>
        <begin position="120"/>
        <end position="148"/>
    </location>
</feature>
<dbReference type="Gene3D" id="3.30.160.60">
    <property type="entry name" value="Classic Zinc Finger"/>
    <property type="match status" value="8"/>
</dbReference>
<proteinExistence type="inferred from homology"/>
<dbReference type="Pfam" id="PF00096">
    <property type="entry name" value="zf-C2H2"/>
    <property type="match status" value="5"/>
</dbReference>